<dbReference type="EMBL" id="CAJGYM010000019">
    <property type="protein sequence ID" value="CAD6191146.1"/>
    <property type="molecule type" value="Genomic_DNA"/>
</dbReference>
<proteinExistence type="predicted"/>
<evidence type="ECO:0000313" key="2">
    <source>
        <dbReference type="EMBL" id="CAD6191146.1"/>
    </source>
</evidence>
<dbReference type="AlphaFoldDB" id="A0A8S1H4C1"/>
<dbReference type="Proteomes" id="UP000835052">
    <property type="component" value="Unassembled WGS sequence"/>
</dbReference>
<name>A0A8S1H4C1_9PELO</name>
<accession>A0A8S1H4C1</accession>
<protein>
    <submittedName>
        <fullName evidence="2">Uncharacterized protein</fullName>
    </submittedName>
</protein>
<reference evidence="2" key="1">
    <citation type="submission" date="2020-10" db="EMBL/GenBank/DDBJ databases">
        <authorList>
            <person name="Kikuchi T."/>
        </authorList>
    </citation>
    <scope>NUCLEOTIDE SEQUENCE</scope>
    <source>
        <strain evidence="2">NKZ352</strain>
    </source>
</reference>
<keyword evidence="1" id="KW-1133">Transmembrane helix</keyword>
<evidence type="ECO:0000256" key="1">
    <source>
        <dbReference type="SAM" id="Phobius"/>
    </source>
</evidence>
<sequence length="235" mass="26230">MARVTTLTRCELKRVLASDFLRPSANSVRTRVTSVGLSLPQHQSAANQIRALASDTRAATAAANDGNCWYYPKICQKTAIERLLDSSTRCRPAWNATFPKLPTFLVYRQLIFEKQIISPCPSPSPSEYEKQPCFLSTSEFDPVLYREELLRRAYLARFPLDRSQRPDYFIAIGDKTKPSSTVTIEVKGPKGDRKKSAPTQVPTAFLALSCAIAFVFVLITIVHFGKTSQLLPKNG</sequence>
<keyword evidence="1" id="KW-0812">Transmembrane</keyword>
<organism evidence="2 3">
    <name type="scientific">Caenorhabditis auriculariae</name>
    <dbReference type="NCBI Taxonomy" id="2777116"/>
    <lineage>
        <taxon>Eukaryota</taxon>
        <taxon>Metazoa</taxon>
        <taxon>Ecdysozoa</taxon>
        <taxon>Nematoda</taxon>
        <taxon>Chromadorea</taxon>
        <taxon>Rhabditida</taxon>
        <taxon>Rhabditina</taxon>
        <taxon>Rhabditomorpha</taxon>
        <taxon>Rhabditoidea</taxon>
        <taxon>Rhabditidae</taxon>
        <taxon>Peloderinae</taxon>
        <taxon>Caenorhabditis</taxon>
    </lineage>
</organism>
<comment type="caution">
    <text evidence="2">The sequence shown here is derived from an EMBL/GenBank/DDBJ whole genome shotgun (WGS) entry which is preliminary data.</text>
</comment>
<keyword evidence="1" id="KW-0472">Membrane</keyword>
<keyword evidence="3" id="KW-1185">Reference proteome</keyword>
<feature type="transmembrane region" description="Helical" evidence="1">
    <location>
        <begin position="203"/>
        <end position="225"/>
    </location>
</feature>
<evidence type="ECO:0000313" key="3">
    <source>
        <dbReference type="Proteomes" id="UP000835052"/>
    </source>
</evidence>
<gene>
    <name evidence="2" type="ORF">CAUJ_LOCUS7065</name>
</gene>